<dbReference type="PROSITE" id="PS01082">
    <property type="entry name" value="RIBOSOMAL_L7AE"/>
    <property type="match status" value="1"/>
</dbReference>
<evidence type="ECO:0000259" key="7">
    <source>
        <dbReference type="Pfam" id="PF01248"/>
    </source>
</evidence>
<dbReference type="Gene3D" id="3.30.1330.30">
    <property type="match status" value="1"/>
</dbReference>
<evidence type="ECO:0000256" key="6">
    <source>
        <dbReference type="RuleBase" id="RU366039"/>
    </source>
</evidence>
<protein>
    <recommendedName>
        <fullName evidence="6">H/ACA ribonucleoprotein complex subunit 2</fullName>
    </recommendedName>
    <alternativeName>
        <fullName evidence="6">Nucleolar protein family A member 2</fullName>
    </alternativeName>
</protein>
<dbReference type="PRINTS" id="PR00881">
    <property type="entry name" value="L7ARS6FAMILY"/>
</dbReference>
<evidence type="ECO:0000256" key="2">
    <source>
        <dbReference type="ARBA" id="ARBA00007337"/>
    </source>
</evidence>
<evidence type="ECO:0000256" key="1">
    <source>
        <dbReference type="ARBA" id="ARBA00004604"/>
    </source>
</evidence>
<evidence type="ECO:0000256" key="4">
    <source>
        <dbReference type="ARBA" id="ARBA00023242"/>
    </source>
</evidence>
<gene>
    <name evidence="8" type="primary">SNU13</name>
    <name evidence="8" type="ORF">TCON_1840</name>
</gene>
<evidence type="ECO:0000313" key="8">
    <source>
        <dbReference type="EMBL" id="KAF7682947.1"/>
    </source>
</evidence>
<comment type="similarity">
    <text evidence="2 6">Belongs to the eukaryotic ribosomal protein eL8 family.</text>
</comment>
<dbReference type="EMBL" id="SBIQ01000152">
    <property type="protein sequence ID" value="KAF7682947.1"/>
    <property type="molecule type" value="Genomic_DNA"/>
</dbReference>
<dbReference type="InterPro" id="IPR050257">
    <property type="entry name" value="eL8/uL1-like"/>
</dbReference>
<dbReference type="SUPFAM" id="SSF55315">
    <property type="entry name" value="L30e-like"/>
    <property type="match status" value="1"/>
</dbReference>
<comment type="function">
    <text evidence="6">Required for ribosome biogenesis. Part of a complex which catalyzes pseudouridylation of rRNA. This involves the isomerization of uridine such that the ribose is subsequently attached to C5, instead of the normal N1. Pseudouridine ('psi') residues may serve to stabilize the conformation of rRNAs.</text>
</comment>
<dbReference type="Proteomes" id="UP001516464">
    <property type="component" value="Unassembled WGS sequence"/>
</dbReference>
<dbReference type="InterPro" id="IPR004037">
    <property type="entry name" value="Ribosomal_eL8-like_CS"/>
</dbReference>
<dbReference type="InterPro" id="IPR002415">
    <property type="entry name" value="H/ACA_rnp_Nhp2-like"/>
</dbReference>
<reference evidence="8 9" key="1">
    <citation type="submission" date="2019-01" db="EMBL/GenBank/DDBJ databases">
        <title>Genomes sequencing and comparative genomics of infectious freshwater microsporidia, Cucumispora dikerogammari and Thelohania contejeani.</title>
        <authorList>
            <person name="Cormier A."/>
            <person name="Giraud I."/>
            <person name="Wattier R."/>
            <person name="Teixeira M."/>
            <person name="Grandjean F."/>
            <person name="Rigaud T."/>
            <person name="Cordaux R."/>
        </authorList>
    </citation>
    <scope>NUCLEOTIDE SEQUENCE [LARGE SCALE GENOMIC DNA]</scope>
    <source>
        <strain evidence="8">T1</strain>
        <tissue evidence="8">Spores</tissue>
    </source>
</reference>
<organism evidence="8 9">
    <name type="scientific">Astathelohania contejeani</name>
    <dbReference type="NCBI Taxonomy" id="164912"/>
    <lineage>
        <taxon>Eukaryota</taxon>
        <taxon>Fungi</taxon>
        <taxon>Fungi incertae sedis</taxon>
        <taxon>Microsporidia</taxon>
        <taxon>Astathelohaniidae</taxon>
        <taxon>Astathelohania</taxon>
    </lineage>
</organism>
<dbReference type="InterPro" id="IPR004038">
    <property type="entry name" value="Ribosomal_eL8/eL30/eS12/Gad45"/>
</dbReference>
<proteinExistence type="inferred from homology"/>
<name>A0ABQ7HXN9_9MICR</name>
<dbReference type="PANTHER" id="PTHR23105">
    <property type="entry name" value="RIBOSOMAL PROTEIN L7AE FAMILY MEMBER"/>
    <property type="match status" value="1"/>
</dbReference>
<dbReference type="Pfam" id="PF01248">
    <property type="entry name" value="Ribosomal_L7Ae"/>
    <property type="match status" value="1"/>
</dbReference>
<keyword evidence="3 6" id="KW-0694">RNA-binding</keyword>
<accession>A0ABQ7HXN9</accession>
<keyword evidence="9" id="KW-1185">Reference proteome</keyword>
<keyword evidence="5 6" id="KW-0687">Ribonucleoprotein</keyword>
<dbReference type="PRINTS" id="PR00883">
    <property type="entry name" value="NUCLEARHMG"/>
</dbReference>
<comment type="subcellular location">
    <subcellularLocation>
        <location evidence="1 6">Nucleus</location>
        <location evidence="1 6">Nucleolus</location>
    </subcellularLocation>
</comment>
<dbReference type="InterPro" id="IPR018492">
    <property type="entry name" value="Ribosomal_eL8/Nhp2"/>
</dbReference>
<comment type="function">
    <text evidence="6">Common component of the spliceosome and rRNA processing machinery.</text>
</comment>
<keyword evidence="4 6" id="KW-0539">Nucleus</keyword>
<dbReference type="GO" id="GO:1990904">
    <property type="term" value="C:ribonucleoprotein complex"/>
    <property type="evidence" value="ECO:0007669"/>
    <property type="project" value="UniProtKB-KW"/>
</dbReference>
<evidence type="ECO:0000256" key="5">
    <source>
        <dbReference type="ARBA" id="ARBA00023274"/>
    </source>
</evidence>
<dbReference type="InterPro" id="IPR029064">
    <property type="entry name" value="Ribosomal_eL30-like_sf"/>
</dbReference>
<comment type="caution">
    <text evidence="8">The sequence shown here is derived from an EMBL/GenBank/DDBJ whole genome shotgun (WGS) entry which is preliminary data.</text>
</comment>
<evidence type="ECO:0000313" key="9">
    <source>
        <dbReference type="Proteomes" id="UP001516464"/>
    </source>
</evidence>
<evidence type="ECO:0000256" key="3">
    <source>
        <dbReference type="ARBA" id="ARBA00022884"/>
    </source>
</evidence>
<sequence length="125" mass="13751">MTVDKRATPLATDEQTQAILSLLRTASDSNNLKIGANEVTKILNKGKAQFVILAADCEPFEITAHLPLICEDKNVPFVYVPSKIALGKGCDIKRAVVACGIFYENDEEYSRNKKIIDPIVNSLNK</sequence>
<feature type="domain" description="Ribosomal protein eL8/eL30/eS12/Gadd45" evidence="7">
    <location>
        <begin position="18"/>
        <end position="106"/>
    </location>
</feature>